<dbReference type="Proteomes" id="UP000298714">
    <property type="component" value="Chromosome"/>
</dbReference>
<keyword evidence="2" id="KW-1185">Reference proteome</keyword>
<dbReference type="InterPro" id="IPR043519">
    <property type="entry name" value="NT_sf"/>
</dbReference>
<evidence type="ECO:0000313" key="2">
    <source>
        <dbReference type="Proteomes" id="UP000298714"/>
    </source>
</evidence>
<dbReference type="SUPFAM" id="SSF81301">
    <property type="entry name" value="Nucleotidyltransferase"/>
    <property type="match status" value="1"/>
</dbReference>
<gene>
    <name evidence="1" type="ORF">E6W36_05730</name>
</gene>
<sequence length="96" mass="10503">MSHDEIAAIKAAACAVFGPEAHVRLFGSRVDPARRGGDIDLLIEVGPGQDSILHEARFLDRLFTRIDEQKVDLLLMVRGAEPTPFQRVALAKAVLL</sequence>
<dbReference type="AlphaFoldDB" id="A0A4D7C8A7"/>
<accession>A0A4D7C8A7</accession>
<dbReference type="GO" id="GO:0016740">
    <property type="term" value="F:transferase activity"/>
    <property type="evidence" value="ECO:0007669"/>
    <property type="project" value="UniProtKB-KW"/>
</dbReference>
<dbReference type="EMBL" id="CP039704">
    <property type="protein sequence ID" value="QCI80520.1"/>
    <property type="molecule type" value="Genomic_DNA"/>
</dbReference>
<proteinExistence type="predicted"/>
<keyword evidence="1" id="KW-0808">Transferase</keyword>
<dbReference type="KEGG" id="hgn:E6W36_05730"/>
<dbReference type="Gene3D" id="3.30.460.10">
    <property type="entry name" value="Beta Polymerase, domain 2"/>
    <property type="match status" value="1"/>
</dbReference>
<evidence type="ECO:0000313" key="1">
    <source>
        <dbReference type="EMBL" id="QCI80520.1"/>
    </source>
</evidence>
<name>A0A4D7C8A7_9SPHN</name>
<protein>
    <submittedName>
        <fullName evidence="1">Nucleotidyltransferase domain-containing protein</fullName>
    </submittedName>
</protein>
<reference evidence="2" key="1">
    <citation type="submission" date="2019-04" db="EMBL/GenBank/DDBJ databases">
        <title>Complete genome sequence of Sphingomonas sp. W1-2-3.</title>
        <authorList>
            <person name="Im W.T."/>
        </authorList>
    </citation>
    <scope>NUCLEOTIDE SEQUENCE [LARGE SCALE GENOMIC DNA]</scope>
    <source>
        <strain evidence="2">W1-2-3</strain>
    </source>
</reference>
<organism evidence="1 2">
    <name type="scientific">Hankyongella ginsenosidimutans</name>
    <dbReference type="NCBI Taxonomy" id="1763828"/>
    <lineage>
        <taxon>Bacteria</taxon>
        <taxon>Pseudomonadati</taxon>
        <taxon>Pseudomonadota</taxon>
        <taxon>Alphaproteobacteria</taxon>
        <taxon>Sphingomonadales</taxon>
        <taxon>Sphingomonadaceae</taxon>
        <taxon>Hankyongella</taxon>
    </lineage>
</organism>